<dbReference type="Pfam" id="PF00858">
    <property type="entry name" value="ASC"/>
    <property type="match status" value="1"/>
</dbReference>
<keyword evidence="10" id="KW-0325">Glycoprotein</keyword>
<dbReference type="GO" id="GO:0005272">
    <property type="term" value="F:sodium channel activity"/>
    <property type="evidence" value="ECO:0007669"/>
    <property type="project" value="UniProtKB-KW"/>
</dbReference>
<dbReference type="WBParaSite" id="nRc.2.0.1.t42351-RA">
    <property type="protein sequence ID" value="nRc.2.0.1.t42351-RA"/>
    <property type="gene ID" value="nRc.2.0.1.g42351"/>
</dbReference>
<keyword evidence="7" id="KW-0915">Sodium</keyword>
<protein>
    <submittedName>
        <fullName evidence="15">Endoplasmic reticulum vesicle transporter C-terminal domain-containing protein</fullName>
    </submittedName>
</protein>
<evidence type="ECO:0000313" key="14">
    <source>
        <dbReference type="Proteomes" id="UP000887565"/>
    </source>
</evidence>
<comment type="subcellular location">
    <subcellularLocation>
        <location evidence="1">Membrane</location>
        <topology evidence="1">Multi-pass membrane protein</topology>
    </subcellularLocation>
</comment>
<accession>A0A915KXY0</accession>
<evidence type="ECO:0000256" key="8">
    <source>
        <dbReference type="ARBA" id="ARBA00023065"/>
    </source>
</evidence>
<evidence type="ECO:0000256" key="12">
    <source>
        <dbReference type="ARBA" id="ARBA00023303"/>
    </source>
</evidence>
<sequence length="217" mass="25348">MVAVCTNISYNSNFDYHYHKQTMHFQLMNYTAETSSHKKTRFLLKQYTYHQQKQLMLKFFVHHSRVRKLYTSTIGDAGSEYNIEVKPMLTNYPTSELIDCQDSVTLFKEVGYRCFEWQYSVSLSGYSKYEDTHQVFSSNIKSTNMMSNDTNRNITLNVIFPPRRQWVMQEYKPVFQFYAFIAKIGGTLGLWTGASIVSFVHLVKLILSKLVASSDKV</sequence>
<keyword evidence="11 13" id="KW-0739">Sodium transport</keyword>
<dbReference type="GO" id="GO:0016020">
    <property type="term" value="C:membrane"/>
    <property type="evidence" value="ECO:0007669"/>
    <property type="project" value="UniProtKB-SubCell"/>
</dbReference>
<reference evidence="15" key="1">
    <citation type="submission" date="2022-11" db="UniProtKB">
        <authorList>
            <consortium name="WormBaseParasite"/>
        </authorList>
    </citation>
    <scope>IDENTIFICATION</scope>
</reference>
<keyword evidence="9" id="KW-0472">Membrane</keyword>
<keyword evidence="3 13" id="KW-0813">Transport</keyword>
<evidence type="ECO:0000256" key="10">
    <source>
        <dbReference type="ARBA" id="ARBA00023180"/>
    </source>
</evidence>
<evidence type="ECO:0000256" key="13">
    <source>
        <dbReference type="RuleBase" id="RU000679"/>
    </source>
</evidence>
<evidence type="ECO:0000256" key="4">
    <source>
        <dbReference type="ARBA" id="ARBA00022461"/>
    </source>
</evidence>
<dbReference type="InterPro" id="IPR001873">
    <property type="entry name" value="ENaC"/>
</dbReference>
<evidence type="ECO:0000256" key="11">
    <source>
        <dbReference type="ARBA" id="ARBA00023201"/>
    </source>
</evidence>
<evidence type="ECO:0000256" key="7">
    <source>
        <dbReference type="ARBA" id="ARBA00023053"/>
    </source>
</evidence>
<dbReference type="Gene3D" id="1.10.287.770">
    <property type="entry name" value="YojJ-like"/>
    <property type="match status" value="1"/>
</dbReference>
<evidence type="ECO:0000256" key="1">
    <source>
        <dbReference type="ARBA" id="ARBA00004141"/>
    </source>
</evidence>
<evidence type="ECO:0000256" key="2">
    <source>
        <dbReference type="ARBA" id="ARBA00007193"/>
    </source>
</evidence>
<dbReference type="AlphaFoldDB" id="A0A915KXY0"/>
<evidence type="ECO:0000256" key="3">
    <source>
        <dbReference type="ARBA" id="ARBA00022448"/>
    </source>
</evidence>
<proteinExistence type="inferred from homology"/>
<evidence type="ECO:0000256" key="6">
    <source>
        <dbReference type="ARBA" id="ARBA00022989"/>
    </source>
</evidence>
<keyword evidence="14" id="KW-1185">Reference proteome</keyword>
<evidence type="ECO:0000313" key="15">
    <source>
        <dbReference type="WBParaSite" id="nRc.2.0.1.t42351-RA"/>
    </source>
</evidence>
<keyword evidence="5 13" id="KW-0812">Transmembrane</keyword>
<keyword evidence="12 13" id="KW-0407">Ion channel</keyword>
<dbReference type="Proteomes" id="UP000887565">
    <property type="component" value="Unplaced"/>
</dbReference>
<keyword evidence="6" id="KW-1133">Transmembrane helix</keyword>
<keyword evidence="8 13" id="KW-0406">Ion transport</keyword>
<evidence type="ECO:0000256" key="9">
    <source>
        <dbReference type="ARBA" id="ARBA00023136"/>
    </source>
</evidence>
<keyword evidence="4 13" id="KW-0894">Sodium channel</keyword>
<organism evidence="14 15">
    <name type="scientific">Romanomermis culicivorax</name>
    <name type="common">Nematode worm</name>
    <dbReference type="NCBI Taxonomy" id="13658"/>
    <lineage>
        <taxon>Eukaryota</taxon>
        <taxon>Metazoa</taxon>
        <taxon>Ecdysozoa</taxon>
        <taxon>Nematoda</taxon>
        <taxon>Enoplea</taxon>
        <taxon>Dorylaimia</taxon>
        <taxon>Mermithida</taxon>
        <taxon>Mermithoidea</taxon>
        <taxon>Mermithidae</taxon>
        <taxon>Romanomermis</taxon>
    </lineage>
</organism>
<evidence type="ECO:0000256" key="5">
    <source>
        <dbReference type="ARBA" id="ARBA00022692"/>
    </source>
</evidence>
<name>A0A915KXY0_ROMCU</name>
<comment type="similarity">
    <text evidence="2 13">Belongs to the amiloride-sensitive sodium channel (TC 1.A.6) family.</text>
</comment>